<evidence type="ECO:0000256" key="2">
    <source>
        <dbReference type="ARBA" id="ARBA00012438"/>
    </source>
</evidence>
<feature type="transmembrane region" description="Helical" evidence="5">
    <location>
        <begin position="398"/>
        <end position="423"/>
    </location>
</feature>
<feature type="transmembrane region" description="Helical" evidence="5">
    <location>
        <begin position="307"/>
        <end position="325"/>
    </location>
</feature>
<keyword evidence="4" id="KW-0175">Coiled coil</keyword>
<keyword evidence="5" id="KW-1133">Transmembrane helix</keyword>
<feature type="domain" description="Histidine kinase" evidence="7">
    <location>
        <begin position="505"/>
        <end position="750"/>
    </location>
</feature>
<dbReference type="PROSITE" id="PS50109">
    <property type="entry name" value="HIS_KIN"/>
    <property type="match status" value="1"/>
</dbReference>
<feature type="transmembrane region" description="Helical" evidence="5">
    <location>
        <begin position="331"/>
        <end position="347"/>
    </location>
</feature>
<dbReference type="PANTHER" id="PTHR43065:SF42">
    <property type="entry name" value="TWO-COMPONENT SENSOR PPRA"/>
    <property type="match status" value="1"/>
</dbReference>
<dbReference type="InterPro" id="IPR003594">
    <property type="entry name" value="HATPase_dom"/>
</dbReference>
<dbReference type="InterPro" id="IPR036097">
    <property type="entry name" value="HisK_dim/P_sf"/>
</dbReference>
<dbReference type="Gene3D" id="3.30.565.10">
    <property type="entry name" value="Histidine kinase-like ATPase, C-terminal domain"/>
    <property type="match status" value="1"/>
</dbReference>
<dbReference type="Gene3D" id="2.60.120.260">
    <property type="entry name" value="Galactose-binding domain-like"/>
    <property type="match status" value="1"/>
</dbReference>
<dbReference type="Proteomes" id="UP000664628">
    <property type="component" value="Unassembled WGS sequence"/>
</dbReference>
<dbReference type="InterPro" id="IPR004358">
    <property type="entry name" value="Sig_transdc_His_kin-like_C"/>
</dbReference>
<dbReference type="GO" id="GO:0016301">
    <property type="term" value="F:kinase activity"/>
    <property type="evidence" value="ECO:0007669"/>
    <property type="project" value="UniProtKB-KW"/>
</dbReference>
<keyword evidence="5" id="KW-0812">Transmembrane</keyword>
<comment type="catalytic activity">
    <reaction evidence="1">
        <text>ATP + protein L-histidine = ADP + protein N-phospho-L-histidine.</text>
        <dbReference type="EC" id="2.7.13.3"/>
    </reaction>
</comment>
<evidence type="ECO:0000256" key="1">
    <source>
        <dbReference type="ARBA" id="ARBA00000085"/>
    </source>
</evidence>
<evidence type="ECO:0000256" key="6">
    <source>
        <dbReference type="SAM" id="SignalP"/>
    </source>
</evidence>
<dbReference type="InterPro" id="IPR036890">
    <property type="entry name" value="HATPase_C_sf"/>
</dbReference>
<dbReference type="CDD" id="cd00082">
    <property type="entry name" value="HisKA"/>
    <property type="match status" value="1"/>
</dbReference>
<comment type="caution">
    <text evidence="8">The sequence shown here is derived from an EMBL/GenBank/DDBJ whole genome shotgun (WGS) entry which is preliminary data.</text>
</comment>
<dbReference type="SUPFAM" id="SSF55874">
    <property type="entry name" value="ATPase domain of HSP90 chaperone/DNA topoisomerase II/histidine kinase"/>
    <property type="match status" value="1"/>
</dbReference>
<evidence type="ECO:0000313" key="8">
    <source>
        <dbReference type="EMBL" id="MBO0951669.1"/>
    </source>
</evidence>
<dbReference type="InterPro" id="IPR005467">
    <property type="entry name" value="His_kinase_dom"/>
</dbReference>
<evidence type="ECO:0000259" key="7">
    <source>
        <dbReference type="PROSITE" id="PS50109"/>
    </source>
</evidence>
<dbReference type="SMART" id="SM00387">
    <property type="entry name" value="HATPase_c"/>
    <property type="match status" value="1"/>
</dbReference>
<keyword evidence="8" id="KW-0808">Transferase</keyword>
<name>A0ABS3JNT6_9BACT</name>
<feature type="coiled-coil region" evidence="4">
    <location>
        <begin position="423"/>
        <end position="478"/>
    </location>
</feature>
<keyword evidence="9" id="KW-1185">Reference proteome</keyword>
<dbReference type="SUPFAM" id="SSF47384">
    <property type="entry name" value="Homodimeric domain of signal transducing histidine kinase"/>
    <property type="match status" value="1"/>
</dbReference>
<evidence type="ECO:0000256" key="5">
    <source>
        <dbReference type="SAM" id="Phobius"/>
    </source>
</evidence>
<evidence type="ECO:0000256" key="3">
    <source>
        <dbReference type="ARBA" id="ARBA00022553"/>
    </source>
</evidence>
<keyword evidence="3" id="KW-0597">Phosphoprotein</keyword>
<feature type="transmembrane region" description="Helical" evidence="5">
    <location>
        <begin position="283"/>
        <end position="300"/>
    </location>
</feature>
<dbReference type="Gene3D" id="1.10.287.130">
    <property type="match status" value="1"/>
</dbReference>
<reference evidence="8 9" key="1">
    <citation type="submission" date="2021-03" db="EMBL/GenBank/DDBJ databases">
        <title>Fibrella sp. HMF5405 genome sequencing and assembly.</title>
        <authorList>
            <person name="Kang H."/>
            <person name="Kim H."/>
            <person name="Bae S."/>
            <person name="Joh K."/>
        </authorList>
    </citation>
    <scope>NUCLEOTIDE SEQUENCE [LARGE SCALE GENOMIC DNA]</scope>
    <source>
        <strain evidence="8 9">HMF5405</strain>
    </source>
</reference>
<keyword evidence="6" id="KW-0732">Signal</keyword>
<evidence type="ECO:0000313" key="9">
    <source>
        <dbReference type="Proteomes" id="UP000664628"/>
    </source>
</evidence>
<accession>A0ABS3JNT6</accession>
<feature type="transmembrane region" description="Helical" evidence="5">
    <location>
        <begin position="368"/>
        <end position="392"/>
    </location>
</feature>
<keyword evidence="8" id="KW-0418">Kinase</keyword>
<dbReference type="PANTHER" id="PTHR43065">
    <property type="entry name" value="SENSOR HISTIDINE KINASE"/>
    <property type="match status" value="1"/>
</dbReference>
<dbReference type="EMBL" id="JAFMYW010000008">
    <property type="protein sequence ID" value="MBO0951669.1"/>
    <property type="molecule type" value="Genomic_DNA"/>
</dbReference>
<feature type="signal peptide" evidence="6">
    <location>
        <begin position="1"/>
        <end position="19"/>
    </location>
</feature>
<sequence>MMRPFTVLCLLLLATCSFSQTIRMSSGKSGISVSTIQRDSTDTLVNKPFRLAGGNDINGAHWRFKEGDSATWAGPDYIDRHWVKTITPKETLRGNKALWNSGKGWYRLLIKAKKEAAEEPMNLLIKQFGRSELYLDGRLLAKVVPFRFDSGGSQRITQQVALPITDTNQHVLAIRYAFRKEPTLFAELGEPPMNLSVLTVSGGLTGYYLSESFGVAIAFLCAGIFSTLSLLHLLFFRANRLQQINRTLFWAMLAFAIAFLADFLSDVTPTLTLDSLVELAGKLGFRAGFALLLWGVYQYLNIRAGWFFYSIVSLVTIDLLYRTFVGPPPDYIDGVAFLLSFIDYIRLSWIGRKRKVADARLPWKSLKLAILCIGGVFLVAVIGGIAIGAKVLNVNFDILLVPIFMLLFIALLSIPVGLSLSLVQDYTRTYRSLESNLREVEQLSARTVAQEQEKQQILARQNETLEQLVTERTAALDQSLTELRTTQDQLIQREKLASLGELTAGVAHEIQNPLNFVNNFSEVSVELLTELEEEQQRPADERDAELEKEILGDIKQNIGKISHHGQRAASIVKGMLQHSRASTGQREPTDLNALTDEYLRLAYHGIRAKEKTFEVNLVTHPDPGLPAVAIIPQDMGRVLMNLFINAFHAVQERTQQSAANAGTYQPTVTVTTERSGDKVKIRVHDNGTGVSDEVRNKIFQPFFTTKPTGKGTGLGLSLSYDIITKGHGGTLDLQSEPGEFTEFIVTLPVA</sequence>
<feature type="transmembrane region" description="Helical" evidence="5">
    <location>
        <begin position="213"/>
        <end position="235"/>
    </location>
</feature>
<evidence type="ECO:0000256" key="4">
    <source>
        <dbReference type="SAM" id="Coils"/>
    </source>
</evidence>
<keyword evidence="5" id="KW-0472">Membrane</keyword>
<feature type="transmembrane region" description="Helical" evidence="5">
    <location>
        <begin position="247"/>
        <end position="263"/>
    </location>
</feature>
<dbReference type="Pfam" id="PF02518">
    <property type="entry name" value="HATPase_c"/>
    <property type="match status" value="1"/>
</dbReference>
<organism evidence="8 9">
    <name type="scientific">Fibrella forsythiae</name>
    <dbReference type="NCBI Taxonomy" id="2817061"/>
    <lineage>
        <taxon>Bacteria</taxon>
        <taxon>Pseudomonadati</taxon>
        <taxon>Bacteroidota</taxon>
        <taxon>Cytophagia</taxon>
        <taxon>Cytophagales</taxon>
        <taxon>Spirosomataceae</taxon>
        <taxon>Fibrella</taxon>
    </lineage>
</organism>
<proteinExistence type="predicted"/>
<dbReference type="PRINTS" id="PR00344">
    <property type="entry name" value="BCTRLSENSOR"/>
</dbReference>
<feature type="chain" id="PRO_5046074056" description="histidine kinase" evidence="6">
    <location>
        <begin position="20"/>
        <end position="750"/>
    </location>
</feature>
<gene>
    <name evidence="8" type="ORF">J2I46_24005</name>
</gene>
<dbReference type="SMART" id="SM00388">
    <property type="entry name" value="HisKA"/>
    <property type="match status" value="1"/>
</dbReference>
<dbReference type="EC" id="2.7.13.3" evidence="2"/>
<dbReference type="InterPro" id="IPR003661">
    <property type="entry name" value="HisK_dim/P_dom"/>
</dbReference>
<protein>
    <recommendedName>
        <fullName evidence="2">histidine kinase</fullName>
        <ecNumber evidence="2">2.7.13.3</ecNumber>
    </recommendedName>
</protein>